<dbReference type="EMBL" id="JRTT01000134">
    <property type="protein sequence ID" value="KHD73010.1"/>
    <property type="molecule type" value="Genomic_DNA"/>
</dbReference>
<keyword evidence="3" id="KW-1185">Reference proteome</keyword>
<comment type="caution">
    <text evidence="2">The sequence shown here is derived from an EMBL/GenBank/DDBJ whole genome shotgun (WGS) entry which is preliminary data.</text>
</comment>
<feature type="transmembrane region" description="Helical" evidence="1">
    <location>
        <begin position="12"/>
        <end position="33"/>
    </location>
</feature>
<sequence length="70" mass="7273">MTRPKPRTVDTTPHWVLIAGLVALVTGLIVTTLRQSIGASPVEALLLGGAAFVPVFGLGLAVIAALRNRN</sequence>
<accession>A0A0A6UAE8</accession>
<evidence type="ECO:0000313" key="2">
    <source>
        <dbReference type="EMBL" id="KHD73010.1"/>
    </source>
</evidence>
<keyword evidence="1" id="KW-1133">Transmembrane helix</keyword>
<evidence type="ECO:0000313" key="3">
    <source>
        <dbReference type="Proteomes" id="UP000054537"/>
    </source>
</evidence>
<protein>
    <submittedName>
        <fullName evidence="2">Uncharacterized protein</fullName>
    </submittedName>
</protein>
<reference evidence="2 3" key="1">
    <citation type="submission" date="2014-10" db="EMBL/GenBank/DDBJ databases">
        <title>Draft genome sequence of Actinoplanes utahensis NRRL 12052.</title>
        <authorList>
            <person name="Velasco-Bucheli B."/>
            <person name="del Cerro C."/>
            <person name="Hormigo D."/>
            <person name="Garcia J.L."/>
            <person name="Acebal C."/>
            <person name="Arroyo M."/>
            <person name="de la Mata I."/>
        </authorList>
    </citation>
    <scope>NUCLEOTIDE SEQUENCE [LARGE SCALE GENOMIC DNA]</scope>
    <source>
        <strain evidence="2 3">NRRL 12052</strain>
    </source>
</reference>
<proteinExistence type="predicted"/>
<keyword evidence="1" id="KW-0472">Membrane</keyword>
<dbReference type="AlphaFoldDB" id="A0A0A6UAE8"/>
<feature type="transmembrane region" description="Helical" evidence="1">
    <location>
        <begin position="45"/>
        <end position="66"/>
    </location>
</feature>
<name>A0A0A6UAE8_ACTUT</name>
<dbReference type="Proteomes" id="UP000054537">
    <property type="component" value="Unassembled WGS sequence"/>
</dbReference>
<gene>
    <name evidence="2" type="ORF">MB27_37165</name>
</gene>
<evidence type="ECO:0000256" key="1">
    <source>
        <dbReference type="SAM" id="Phobius"/>
    </source>
</evidence>
<organism evidence="2 3">
    <name type="scientific">Actinoplanes utahensis</name>
    <dbReference type="NCBI Taxonomy" id="1869"/>
    <lineage>
        <taxon>Bacteria</taxon>
        <taxon>Bacillati</taxon>
        <taxon>Actinomycetota</taxon>
        <taxon>Actinomycetes</taxon>
        <taxon>Micromonosporales</taxon>
        <taxon>Micromonosporaceae</taxon>
        <taxon>Actinoplanes</taxon>
    </lineage>
</organism>
<dbReference type="RefSeq" id="WP_043532803.1">
    <property type="nucleotide sequence ID" value="NZ_BAABKU010000040.1"/>
</dbReference>
<keyword evidence="1" id="KW-0812">Transmembrane</keyword>